<dbReference type="Proteomes" id="UP000070422">
    <property type="component" value="Unassembled WGS sequence"/>
</dbReference>
<protein>
    <submittedName>
        <fullName evidence="9">PTS system sorbose subfamily IIB component</fullName>
    </submittedName>
</protein>
<evidence type="ECO:0000313" key="9">
    <source>
        <dbReference type="EMBL" id="KXB34559.1"/>
    </source>
</evidence>
<evidence type="ECO:0000313" key="10">
    <source>
        <dbReference type="Proteomes" id="UP000070422"/>
    </source>
</evidence>
<keyword evidence="3" id="KW-0963">Cytoplasm</keyword>
<keyword evidence="7" id="KW-0418">Kinase</keyword>
<dbReference type="Gene3D" id="3.40.35.10">
    <property type="entry name" value="Phosphotransferase system, sorbose subfamily IIB component"/>
    <property type="match status" value="1"/>
</dbReference>
<evidence type="ECO:0000256" key="5">
    <source>
        <dbReference type="ARBA" id="ARBA00022679"/>
    </source>
</evidence>
<dbReference type="Pfam" id="PF03830">
    <property type="entry name" value="PTSIIB_sorb"/>
    <property type="match status" value="1"/>
</dbReference>
<keyword evidence="4" id="KW-0762">Sugar transport</keyword>
<dbReference type="SUPFAM" id="SSF52728">
    <property type="entry name" value="PTS IIb component"/>
    <property type="match status" value="1"/>
</dbReference>
<evidence type="ECO:0000256" key="1">
    <source>
        <dbReference type="ARBA" id="ARBA00004496"/>
    </source>
</evidence>
<evidence type="ECO:0000256" key="2">
    <source>
        <dbReference type="ARBA" id="ARBA00022448"/>
    </source>
</evidence>
<name>A0A133XUG7_9LACT</name>
<dbReference type="AlphaFoldDB" id="A0A133XUG7"/>
<dbReference type="STRING" id="87541.AWM71_06015"/>
<accession>A0A133XUG7</accession>
<comment type="subcellular location">
    <subcellularLocation>
        <location evidence="1">Cytoplasm</location>
    </subcellularLocation>
</comment>
<evidence type="ECO:0000256" key="7">
    <source>
        <dbReference type="ARBA" id="ARBA00022777"/>
    </source>
</evidence>
<comment type="caution">
    <text evidence="9">The sequence shown here is derived from an EMBL/GenBank/DDBJ whole genome shotgun (WGS) entry which is preliminary data.</text>
</comment>
<keyword evidence="2" id="KW-0813">Transport</keyword>
<dbReference type="InterPro" id="IPR004720">
    <property type="entry name" value="PTS_IIB_sorbose-sp"/>
</dbReference>
<dbReference type="GO" id="GO:0008982">
    <property type="term" value="F:protein-N(PI)-phosphohistidine-sugar phosphotransferase activity"/>
    <property type="evidence" value="ECO:0007669"/>
    <property type="project" value="InterPro"/>
</dbReference>
<organism evidence="9 10">
    <name type="scientific">Aerococcus christensenii</name>
    <dbReference type="NCBI Taxonomy" id="87541"/>
    <lineage>
        <taxon>Bacteria</taxon>
        <taxon>Bacillati</taxon>
        <taxon>Bacillota</taxon>
        <taxon>Bacilli</taxon>
        <taxon>Lactobacillales</taxon>
        <taxon>Aerococcaceae</taxon>
        <taxon>Aerococcus</taxon>
    </lineage>
</organism>
<evidence type="ECO:0000259" key="8">
    <source>
        <dbReference type="PROSITE" id="PS51101"/>
    </source>
</evidence>
<dbReference type="PATRIC" id="fig|87541.4.peg.1311"/>
<evidence type="ECO:0000256" key="4">
    <source>
        <dbReference type="ARBA" id="ARBA00022597"/>
    </source>
</evidence>
<dbReference type="GO" id="GO:0009401">
    <property type="term" value="P:phosphoenolpyruvate-dependent sugar phosphotransferase system"/>
    <property type="evidence" value="ECO:0007669"/>
    <property type="project" value="UniProtKB-KW"/>
</dbReference>
<keyword evidence="5" id="KW-0808">Transferase</keyword>
<evidence type="ECO:0000256" key="3">
    <source>
        <dbReference type="ARBA" id="ARBA00022490"/>
    </source>
</evidence>
<sequence>MMKKTFLIKRGVKETKKMITQIRVDDRLIHGQVAFVWTKELNTPLIMVANDAAAKDEITQMTLKMAVPEGTKLLIRSVEDAIKVCNDPRAKDKKIFMVVNNVKDAYAVASQVEDTQDVNVANVGRFDQSDPKDKVSPFHSVQLNPVELEAAKNLAKLTRVKSYHQVLPSSTAKDLAEGLRDF</sequence>
<feature type="domain" description="PTS EIIB type-4" evidence="8">
    <location>
        <begin position="15"/>
        <end position="182"/>
    </location>
</feature>
<dbReference type="PROSITE" id="PS51101">
    <property type="entry name" value="PTS_EIIB_TYPE_4"/>
    <property type="match status" value="1"/>
</dbReference>
<reference evidence="9 10" key="1">
    <citation type="submission" date="2016-01" db="EMBL/GenBank/DDBJ databases">
        <authorList>
            <person name="Oliw E.H."/>
        </authorList>
    </citation>
    <scope>NUCLEOTIDE SEQUENCE [LARGE SCALE GENOMIC DNA]</scope>
    <source>
        <strain evidence="9 10">KA00635</strain>
    </source>
</reference>
<gene>
    <name evidence="9" type="ORF">HMPREF3187_01327</name>
</gene>
<keyword evidence="6" id="KW-0598">Phosphotransferase system</keyword>
<dbReference type="GO" id="GO:0016301">
    <property type="term" value="F:kinase activity"/>
    <property type="evidence" value="ECO:0007669"/>
    <property type="project" value="UniProtKB-KW"/>
</dbReference>
<proteinExistence type="predicted"/>
<dbReference type="GO" id="GO:0005737">
    <property type="term" value="C:cytoplasm"/>
    <property type="evidence" value="ECO:0007669"/>
    <property type="project" value="UniProtKB-SubCell"/>
</dbReference>
<dbReference type="InterPro" id="IPR036667">
    <property type="entry name" value="PTS_IIB_sorbose-sp_sf"/>
</dbReference>
<dbReference type="EMBL" id="LSCQ01000074">
    <property type="protein sequence ID" value="KXB34559.1"/>
    <property type="molecule type" value="Genomic_DNA"/>
</dbReference>
<evidence type="ECO:0000256" key="6">
    <source>
        <dbReference type="ARBA" id="ARBA00022683"/>
    </source>
</evidence>